<gene>
    <name evidence="6" type="ORF">PCOR1329_LOCUS64067</name>
</gene>
<dbReference type="SUPFAM" id="SSF82171">
    <property type="entry name" value="DPP6 N-terminal domain-like"/>
    <property type="match status" value="1"/>
</dbReference>
<evidence type="ECO:0000313" key="6">
    <source>
        <dbReference type="EMBL" id="CAK0881130.1"/>
    </source>
</evidence>
<organism evidence="6 7">
    <name type="scientific">Prorocentrum cordatum</name>
    <dbReference type="NCBI Taxonomy" id="2364126"/>
    <lineage>
        <taxon>Eukaryota</taxon>
        <taxon>Sar</taxon>
        <taxon>Alveolata</taxon>
        <taxon>Dinophyceae</taxon>
        <taxon>Prorocentrales</taxon>
        <taxon>Prorocentraceae</taxon>
        <taxon>Prorocentrum</taxon>
    </lineage>
</organism>
<evidence type="ECO:0000313" key="7">
    <source>
        <dbReference type="Proteomes" id="UP001189429"/>
    </source>
</evidence>
<dbReference type="PANTHER" id="PTHR13227:SF0">
    <property type="entry name" value="EUKARYOTIC TRANSLATION INITIATION FACTOR 2A"/>
    <property type="match status" value="1"/>
</dbReference>
<reference evidence="6" key="1">
    <citation type="submission" date="2023-10" db="EMBL/GenBank/DDBJ databases">
        <authorList>
            <person name="Chen Y."/>
            <person name="Shah S."/>
            <person name="Dougan E. K."/>
            <person name="Thang M."/>
            <person name="Chan C."/>
        </authorList>
    </citation>
    <scope>NUCLEOTIDE SEQUENCE [LARGE SCALE GENOMIC DNA]</scope>
</reference>
<evidence type="ECO:0000256" key="1">
    <source>
        <dbReference type="ARBA" id="ARBA00022540"/>
    </source>
</evidence>
<comment type="caution">
    <text evidence="6">The sequence shown here is derived from an EMBL/GenBank/DDBJ whole genome shotgun (WGS) entry which is preliminary data.</text>
</comment>
<keyword evidence="2" id="KW-0853">WD repeat</keyword>
<evidence type="ECO:0000256" key="4">
    <source>
        <dbReference type="ARBA" id="ARBA00022917"/>
    </source>
</evidence>
<name>A0ABN9W828_9DINO</name>
<evidence type="ECO:0000259" key="5">
    <source>
        <dbReference type="Pfam" id="PF08662"/>
    </source>
</evidence>
<dbReference type="InterPro" id="IPR013979">
    <property type="entry name" value="TIF_beta_prop-like"/>
</dbReference>
<evidence type="ECO:0000256" key="3">
    <source>
        <dbReference type="ARBA" id="ARBA00022737"/>
    </source>
</evidence>
<dbReference type="InterPro" id="IPR011387">
    <property type="entry name" value="TIF2A"/>
</dbReference>
<keyword evidence="3" id="KW-0677">Repeat</keyword>
<sequence length="337" mass="35715">MACAAPPAAMEIVAVAKDGVHIYQYQPGDEVGPPAHSFPAVPTAEGCVWSADGALLALVDPSTGGAVVYSAAEEYAELCRVPPLTGDQIRNMYFSPAGNHLVTYERYVKDAGNNVGVWNARTGESRFAFTLKQQTSMNWPPLKWTSLETHCCRMVQDGVVITGGGCQKGGDSSKIEAPGIMAFEVAPRGAGTGPPHIAICIAESKGAPARCQIFNLESPSRPTAVKNFFKAQTVQMLWNNTGSALLVKSATEVDESGKSYYGGNHLYFLRADGEESSIVANPDEGLIHDVSWSPTQADGAPGGTSGSRGLCIVGSATAIWAYWAGGSRRWEASIQWV</sequence>
<keyword evidence="4" id="KW-0648">Protein biosynthesis</keyword>
<dbReference type="PANTHER" id="PTHR13227">
    <property type="entry name" value="EUKARYOTIC TRANSLATION INITIATION FACTOR 2A"/>
    <property type="match status" value="1"/>
</dbReference>
<accession>A0ABN9W828</accession>
<keyword evidence="7" id="KW-1185">Reference proteome</keyword>
<dbReference type="Proteomes" id="UP001189429">
    <property type="component" value="Unassembled WGS sequence"/>
</dbReference>
<evidence type="ECO:0000256" key="2">
    <source>
        <dbReference type="ARBA" id="ARBA00022574"/>
    </source>
</evidence>
<proteinExistence type="predicted"/>
<dbReference type="Pfam" id="PF08662">
    <property type="entry name" value="eIF2A"/>
    <property type="match status" value="1"/>
</dbReference>
<dbReference type="EMBL" id="CAUYUJ010018157">
    <property type="protein sequence ID" value="CAK0881130.1"/>
    <property type="molecule type" value="Genomic_DNA"/>
</dbReference>
<protein>
    <recommendedName>
        <fullName evidence="5">Translation initiation factor beta propellor-like domain-containing protein</fullName>
    </recommendedName>
</protein>
<feature type="domain" description="Translation initiation factor beta propellor-like" evidence="5">
    <location>
        <begin position="226"/>
        <end position="296"/>
    </location>
</feature>
<keyword evidence="1" id="KW-0396">Initiation factor</keyword>